<dbReference type="InterPro" id="IPR001005">
    <property type="entry name" value="SANT/Myb"/>
</dbReference>
<proteinExistence type="predicted"/>
<dbReference type="PIRSF" id="PIRSF025024">
    <property type="entry name" value="Transcriptional_adaptor_2"/>
    <property type="match status" value="1"/>
</dbReference>
<feature type="domain" description="Myb-like" evidence="10">
    <location>
        <begin position="95"/>
        <end position="138"/>
    </location>
</feature>
<dbReference type="CDD" id="cd02335">
    <property type="entry name" value="ZZ_ADA2"/>
    <property type="match status" value="1"/>
</dbReference>
<dbReference type="InterPro" id="IPR016827">
    <property type="entry name" value="Ada2/TADA2"/>
</dbReference>
<dbReference type="Proteomes" id="UP001378592">
    <property type="component" value="Unassembled WGS sequence"/>
</dbReference>
<dbReference type="Gene3D" id="1.10.10.60">
    <property type="entry name" value="Homeodomain-like"/>
    <property type="match status" value="1"/>
</dbReference>
<feature type="domain" description="ZZ-type" evidence="11">
    <location>
        <begin position="32"/>
        <end position="88"/>
    </location>
</feature>
<evidence type="ECO:0000313" key="16">
    <source>
        <dbReference type="Proteomes" id="UP001378592"/>
    </source>
</evidence>
<dbReference type="PROSITE" id="PS50090">
    <property type="entry name" value="MYB_LIKE"/>
    <property type="match status" value="1"/>
</dbReference>
<dbReference type="InterPro" id="IPR036388">
    <property type="entry name" value="WH-like_DNA-bd_sf"/>
</dbReference>
<keyword evidence="6 8" id="KW-0804">Transcription</keyword>
<dbReference type="InterPro" id="IPR017930">
    <property type="entry name" value="Myb_dom"/>
</dbReference>
<evidence type="ECO:0000256" key="2">
    <source>
        <dbReference type="ARBA" id="ARBA00022723"/>
    </source>
</evidence>
<keyword evidence="4" id="KW-0862">Zinc</keyword>
<dbReference type="GO" id="GO:0005634">
    <property type="term" value="C:nucleus"/>
    <property type="evidence" value="ECO:0007669"/>
    <property type="project" value="UniProtKB-SubCell"/>
</dbReference>
<evidence type="ECO:0000259" key="14">
    <source>
        <dbReference type="PROSITE" id="PS51294"/>
    </source>
</evidence>
<evidence type="ECO:0000256" key="9">
    <source>
        <dbReference type="PROSITE-ProRule" id="PRU00228"/>
    </source>
</evidence>
<dbReference type="PANTHER" id="PTHR12374">
    <property type="entry name" value="TRANSCRIPTIONAL ADAPTOR 2 ADA2 -RELATED"/>
    <property type="match status" value="1"/>
</dbReference>
<keyword evidence="3 9" id="KW-0863">Zinc-finger</keyword>
<dbReference type="GO" id="GO:0006357">
    <property type="term" value="P:regulation of transcription by RNA polymerase II"/>
    <property type="evidence" value="ECO:0007669"/>
    <property type="project" value="InterPro"/>
</dbReference>
<keyword evidence="16" id="KW-1185">Reference proteome</keyword>
<organism evidence="15 16">
    <name type="scientific">Gryllus longicercus</name>
    <dbReference type="NCBI Taxonomy" id="2509291"/>
    <lineage>
        <taxon>Eukaryota</taxon>
        <taxon>Metazoa</taxon>
        <taxon>Ecdysozoa</taxon>
        <taxon>Arthropoda</taxon>
        <taxon>Hexapoda</taxon>
        <taxon>Insecta</taxon>
        <taxon>Pterygota</taxon>
        <taxon>Neoptera</taxon>
        <taxon>Polyneoptera</taxon>
        <taxon>Orthoptera</taxon>
        <taxon>Ensifera</taxon>
        <taxon>Gryllidea</taxon>
        <taxon>Grylloidea</taxon>
        <taxon>Gryllidae</taxon>
        <taxon>Gryllinae</taxon>
        <taxon>Gryllus</taxon>
    </lineage>
</organism>
<keyword evidence="2" id="KW-0479">Metal-binding</keyword>
<dbReference type="GO" id="GO:0008270">
    <property type="term" value="F:zinc ion binding"/>
    <property type="evidence" value="ECO:0007669"/>
    <property type="project" value="UniProtKB-KW"/>
</dbReference>
<feature type="domain" description="SWIRM" evidence="12">
    <location>
        <begin position="373"/>
        <end position="459"/>
    </location>
</feature>
<dbReference type="GO" id="GO:0006338">
    <property type="term" value="P:chromatin remodeling"/>
    <property type="evidence" value="ECO:0007669"/>
    <property type="project" value="TreeGrafter"/>
</dbReference>
<dbReference type="PROSITE" id="PS50135">
    <property type="entry name" value="ZF_ZZ_2"/>
    <property type="match status" value="1"/>
</dbReference>
<evidence type="ECO:0000256" key="1">
    <source>
        <dbReference type="ARBA" id="ARBA00004123"/>
    </source>
</evidence>
<comment type="subcellular location">
    <subcellularLocation>
        <location evidence="1 8">Nucleus</location>
    </subcellularLocation>
</comment>
<dbReference type="FunFam" id="1.10.10.60:FF:000110">
    <property type="entry name" value="Transcriptional adapter"/>
    <property type="match status" value="1"/>
</dbReference>
<dbReference type="PROSITE" id="PS50934">
    <property type="entry name" value="SWIRM"/>
    <property type="match status" value="1"/>
</dbReference>
<evidence type="ECO:0000256" key="6">
    <source>
        <dbReference type="ARBA" id="ARBA00023163"/>
    </source>
</evidence>
<dbReference type="FunFam" id="1.10.10.10:FF:000087">
    <property type="entry name" value="Transcriptional adapter 2"/>
    <property type="match status" value="1"/>
</dbReference>
<keyword evidence="5 8" id="KW-0805">Transcription regulation</keyword>
<dbReference type="InterPro" id="IPR055141">
    <property type="entry name" value="TADA2A_B-like_dom"/>
</dbReference>
<evidence type="ECO:0000256" key="8">
    <source>
        <dbReference type="PIRNR" id="PIRNR025024"/>
    </source>
</evidence>
<dbReference type="Gene3D" id="1.10.10.10">
    <property type="entry name" value="Winged helix-like DNA-binding domain superfamily/Winged helix DNA-binding domain"/>
    <property type="match status" value="1"/>
</dbReference>
<dbReference type="AlphaFoldDB" id="A0AAN9VS97"/>
<dbReference type="EMBL" id="JAZDUA010000118">
    <property type="protein sequence ID" value="KAK7867472.1"/>
    <property type="molecule type" value="Genomic_DNA"/>
</dbReference>
<evidence type="ECO:0000259" key="10">
    <source>
        <dbReference type="PROSITE" id="PS50090"/>
    </source>
</evidence>
<dbReference type="GO" id="GO:0140672">
    <property type="term" value="C:ATAC complex"/>
    <property type="evidence" value="ECO:0007669"/>
    <property type="project" value="UniProtKB-ARBA"/>
</dbReference>
<dbReference type="Pfam" id="PF25299">
    <property type="entry name" value="ZZ_ADA2"/>
    <property type="match status" value="1"/>
</dbReference>
<dbReference type="PANTHER" id="PTHR12374:SF20">
    <property type="entry name" value="TRANSCRIPTIONAL ADAPTER 2-ALPHA"/>
    <property type="match status" value="1"/>
</dbReference>
<dbReference type="PROSITE" id="PS51294">
    <property type="entry name" value="HTH_MYB"/>
    <property type="match status" value="1"/>
</dbReference>
<evidence type="ECO:0000256" key="3">
    <source>
        <dbReference type="ARBA" id="ARBA00022771"/>
    </source>
</evidence>
<dbReference type="Gene3D" id="3.30.60.90">
    <property type="match status" value="1"/>
</dbReference>
<dbReference type="SUPFAM" id="SSF57850">
    <property type="entry name" value="RING/U-box"/>
    <property type="match status" value="1"/>
</dbReference>
<evidence type="ECO:0000259" key="11">
    <source>
        <dbReference type="PROSITE" id="PS50135"/>
    </source>
</evidence>
<dbReference type="PROSITE" id="PS51293">
    <property type="entry name" value="SANT"/>
    <property type="match status" value="1"/>
</dbReference>
<dbReference type="InterPro" id="IPR007526">
    <property type="entry name" value="SWIRM"/>
</dbReference>
<dbReference type="SUPFAM" id="SSF46689">
    <property type="entry name" value="Homeodomain-like"/>
    <property type="match status" value="2"/>
</dbReference>
<feature type="domain" description="HTH myb-type" evidence="14">
    <location>
        <begin position="95"/>
        <end position="142"/>
    </location>
</feature>
<dbReference type="Pfam" id="PF22941">
    <property type="entry name" value="TADA2A-like_3rd"/>
    <property type="match status" value="1"/>
</dbReference>
<dbReference type="CDD" id="cd00167">
    <property type="entry name" value="SANT"/>
    <property type="match status" value="1"/>
</dbReference>
<reference evidence="15 16" key="1">
    <citation type="submission" date="2024-03" db="EMBL/GenBank/DDBJ databases">
        <title>The genome assembly and annotation of the cricket Gryllus longicercus Weissman &amp; Gray.</title>
        <authorList>
            <person name="Szrajer S."/>
            <person name="Gray D."/>
            <person name="Ylla G."/>
        </authorList>
    </citation>
    <scope>NUCLEOTIDE SEQUENCE [LARGE SCALE GENOMIC DNA]</scope>
    <source>
        <strain evidence="15">DAG 2021-001</strain>
        <tissue evidence="15">Whole body minus gut</tissue>
    </source>
</reference>
<dbReference type="SMART" id="SM00717">
    <property type="entry name" value="SANT"/>
    <property type="match status" value="1"/>
</dbReference>
<keyword evidence="7 8" id="KW-0539">Nucleus</keyword>
<dbReference type="InterPro" id="IPR017884">
    <property type="entry name" value="SANT_dom"/>
</dbReference>
<protein>
    <recommendedName>
        <fullName evidence="8">Transcriptional adapter</fullName>
    </recommendedName>
</protein>
<evidence type="ECO:0000256" key="7">
    <source>
        <dbReference type="ARBA" id="ARBA00023242"/>
    </source>
</evidence>
<dbReference type="InterPro" id="IPR000433">
    <property type="entry name" value="Znf_ZZ"/>
</dbReference>
<evidence type="ECO:0000313" key="15">
    <source>
        <dbReference type="EMBL" id="KAK7867472.1"/>
    </source>
</evidence>
<dbReference type="GO" id="GO:0003682">
    <property type="term" value="F:chromatin binding"/>
    <property type="evidence" value="ECO:0007669"/>
    <property type="project" value="TreeGrafter"/>
</dbReference>
<feature type="domain" description="SANT" evidence="13">
    <location>
        <begin position="91"/>
        <end position="142"/>
    </location>
</feature>
<dbReference type="InterPro" id="IPR041983">
    <property type="entry name" value="ADA2-like_ZZ"/>
</dbReference>
<evidence type="ECO:0000259" key="12">
    <source>
        <dbReference type="PROSITE" id="PS50934"/>
    </source>
</evidence>
<dbReference type="InterPro" id="IPR009057">
    <property type="entry name" value="Homeodomain-like_sf"/>
</dbReference>
<gene>
    <name evidence="15" type="ORF">R5R35_004483</name>
</gene>
<accession>A0AAN9VS97</accession>
<dbReference type="Pfam" id="PF00249">
    <property type="entry name" value="Myb_DNA-binding"/>
    <property type="match status" value="1"/>
</dbReference>
<dbReference type="InterPro" id="IPR043145">
    <property type="entry name" value="Znf_ZZ_sf"/>
</dbReference>
<name>A0AAN9VS97_9ORTH</name>
<dbReference type="GO" id="GO:0003713">
    <property type="term" value="F:transcription coactivator activity"/>
    <property type="evidence" value="ECO:0007669"/>
    <property type="project" value="InterPro"/>
</dbReference>
<comment type="caution">
    <text evidence="15">The sequence shown here is derived from an EMBL/GenBank/DDBJ whole genome shotgun (WGS) entry which is preliminary data.</text>
</comment>
<evidence type="ECO:0000256" key="4">
    <source>
        <dbReference type="ARBA" id="ARBA00022833"/>
    </source>
</evidence>
<evidence type="ECO:0000256" key="5">
    <source>
        <dbReference type="ARBA" id="ARBA00023015"/>
    </source>
</evidence>
<sequence length="459" mass="53316">MANVRETEVVEEDAADLQFPKDMGEMTHQNKASATKLCIICGNVLKEPFIKCAECVDMNICSACFSSGAEWGLHTNDHDYIVIRNEFSIFEGSMWSAKEEIVLLNAIEECGFGNWPDVARRVRTRSSEDCERHYMQYYVDNQSIPELPVFRKMPTIEQKPPIPYFGSNGNEIDEPPRYEVDSPRYKSLAGYNAGRSEFETEYDQYAEDDICELELDTFRETDDYQELGQALQVAVLSRYNERLKERARRKKVIRNHGLIMMRKTTAWQQYYEQNLTRHVVEKLLPFAQLLSGMDLDYVMESLKHSADLRQRILRLFELRENGITNFFSAKLYYKLLKNRIDHIKERKLFLANPEYCWRNVMNVSQTTSSVSGSNPRRPAPPLDIVGLPMYERLNAAERELCSVARIIPESYLVFKNVLVSECRRNGSLKLAQARTLIKIDVNKTRKLYDFLIKEGLINP</sequence>
<evidence type="ECO:0000259" key="13">
    <source>
        <dbReference type="PROSITE" id="PS51293"/>
    </source>
</evidence>
<dbReference type="Pfam" id="PF04433">
    <property type="entry name" value="SWIRM"/>
    <property type="match status" value="1"/>
</dbReference>